<evidence type="ECO:0000256" key="3">
    <source>
        <dbReference type="ARBA" id="ARBA00022722"/>
    </source>
</evidence>
<dbReference type="Pfam" id="PF01850">
    <property type="entry name" value="PIN"/>
    <property type="match status" value="1"/>
</dbReference>
<dbReference type="PANTHER" id="PTHR33653:SF1">
    <property type="entry name" value="RIBONUCLEASE VAPC2"/>
    <property type="match status" value="1"/>
</dbReference>
<proteinExistence type="inferred from homology"/>
<dbReference type="InterPro" id="IPR050556">
    <property type="entry name" value="Type_II_TA_system_RNase"/>
</dbReference>
<keyword evidence="4 8" id="KW-0479">Metal-binding</keyword>
<evidence type="ECO:0000256" key="7">
    <source>
        <dbReference type="ARBA" id="ARBA00038093"/>
    </source>
</evidence>
<keyword evidence="11" id="KW-1185">Reference proteome</keyword>
<evidence type="ECO:0000313" key="11">
    <source>
        <dbReference type="Proteomes" id="UP001303899"/>
    </source>
</evidence>
<accession>A0ABU5S1U4</accession>
<keyword evidence="2 8" id="KW-1277">Toxin-antitoxin system</keyword>
<comment type="function">
    <text evidence="8">Toxic component of a toxin-antitoxin (TA) system. An RNase.</text>
</comment>
<name>A0ABU5S1U4_9BACT</name>
<keyword evidence="6 8" id="KW-0460">Magnesium</keyword>
<evidence type="ECO:0000256" key="8">
    <source>
        <dbReference type="HAMAP-Rule" id="MF_00265"/>
    </source>
</evidence>
<protein>
    <recommendedName>
        <fullName evidence="8">Ribonuclease VapC</fullName>
        <shortName evidence="8">RNase VapC</shortName>
        <ecNumber evidence="8">3.1.-.-</ecNumber>
    </recommendedName>
    <alternativeName>
        <fullName evidence="8">Toxin VapC</fullName>
    </alternativeName>
</protein>
<dbReference type="InterPro" id="IPR029060">
    <property type="entry name" value="PIN-like_dom_sf"/>
</dbReference>
<dbReference type="Gene3D" id="3.40.50.1010">
    <property type="entry name" value="5'-nuclease"/>
    <property type="match status" value="1"/>
</dbReference>
<dbReference type="EC" id="3.1.-.-" evidence="8"/>
<dbReference type="InterPro" id="IPR022907">
    <property type="entry name" value="VapC_family"/>
</dbReference>
<keyword evidence="5 8" id="KW-0378">Hydrolase</keyword>
<keyword evidence="8" id="KW-0800">Toxin</keyword>
<dbReference type="Proteomes" id="UP001303899">
    <property type="component" value="Unassembled WGS sequence"/>
</dbReference>
<evidence type="ECO:0000256" key="2">
    <source>
        <dbReference type="ARBA" id="ARBA00022649"/>
    </source>
</evidence>
<evidence type="ECO:0000259" key="9">
    <source>
        <dbReference type="Pfam" id="PF01850"/>
    </source>
</evidence>
<dbReference type="InterPro" id="IPR002716">
    <property type="entry name" value="PIN_dom"/>
</dbReference>
<feature type="domain" description="PIN" evidence="9">
    <location>
        <begin position="6"/>
        <end position="115"/>
    </location>
</feature>
<evidence type="ECO:0000313" key="10">
    <source>
        <dbReference type="EMBL" id="MEA5402407.1"/>
    </source>
</evidence>
<gene>
    <name evidence="8" type="primary">vapC</name>
    <name evidence="10" type="ORF">VB776_05750</name>
</gene>
<organism evidence="10 11">
    <name type="scientific">Arcicella gelida</name>
    <dbReference type="NCBI Taxonomy" id="2984195"/>
    <lineage>
        <taxon>Bacteria</taxon>
        <taxon>Pseudomonadati</taxon>
        <taxon>Bacteroidota</taxon>
        <taxon>Cytophagia</taxon>
        <taxon>Cytophagales</taxon>
        <taxon>Flectobacillaceae</taxon>
        <taxon>Arcicella</taxon>
    </lineage>
</organism>
<comment type="similarity">
    <text evidence="7 8">Belongs to the PINc/VapC protein family.</text>
</comment>
<evidence type="ECO:0000256" key="5">
    <source>
        <dbReference type="ARBA" id="ARBA00022801"/>
    </source>
</evidence>
<feature type="binding site" evidence="8">
    <location>
        <position position="9"/>
    </location>
    <ligand>
        <name>Mg(2+)</name>
        <dbReference type="ChEBI" id="CHEBI:18420"/>
    </ligand>
</feature>
<keyword evidence="3 8" id="KW-0540">Nuclease</keyword>
<dbReference type="PANTHER" id="PTHR33653">
    <property type="entry name" value="RIBONUCLEASE VAPC2"/>
    <property type="match status" value="1"/>
</dbReference>
<evidence type="ECO:0000256" key="4">
    <source>
        <dbReference type="ARBA" id="ARBA00022723"/>
    </source>
</evidence>
<comment type="cofactor">
    <cofactor evidence="1 8">
        <name>Mg(2+)</name>
        <dbReference type="ChEBI" id="CHEBI:18420"/>
    </cofactor>
</comment>
<comment type="caution">
    <text evidence="10">The sequence shown here is derived from an EMBL/GenBank/DDBJ whole genome shotgun (WGS) entry which is preliminary data.</text>
</comment>
<sequence length="126" mass="14368">MSGNKILLDTNIALYLFKGDEDLGYILQDTEAYVSFINELELLGHKAITPQEENWIALFLEECTVLDFNQGIKDITIKLRRKYSLKLPDAIVAATAIFLGVPLISADRHFDKVEELTFILYKPTEM</sequence>
<evidence type="ECO:0000256" key="6">
    <source>
        <dbReference type="ARBA" id="ARBA00022842"/>
    </source>
</evidence>
<dbReference type="RefSeq" id="WP_323326904.1">
    <property type="nucleotide sequence ID" value="NZ_JAYGIL010000005.1"/>
</dbReference>
<dbReference type="CDD" id="cd18738">
    <property type="entry name" value="PIN_VapC4-5_FitB-like"/>
    <property type="match status" value="1"/>
</dbReference>
<dbReference type="EMBL" id="JAYGIL010000005">
    <property type="protein sequence ID" value="MEA5402407.1"/>
    <property type="molecule type" value="Genomic_DNA"/>
</dbReference>
<feature type="binding site" evidence="8">
    <location>
        <position position="89"/>
    </location>
    <ligand>
        <name>Mg(2+)</name>
        <dbReference type="ChEBI" id="CHEBI:18420"/>
    </ligand>
</feature>
<evidence type="ECO:0000256" key="1">
    <source>
        <dbReference type="ARBA" id="ARBA00001946"/>
    </source>
</evidence>
<dbReference type="SUPFAM" id="SSF88723">
    <property type="entry name" value="PIN domain-like"/>
    <property type="match status" value="1"/>
</dbReference>
<reference evidence="10 11" key="1">
    <citation type="submission" date="2023-12" db="EMBL/GenBank/DDBJ databases">
        <title>Novel species of the genus Arcicella isolated from rivers.</title>
        <authorList>
            <person name="Lu H."/>
        </authorList>
    </citation>
    <scope>NUCLEOTIDE SEQUENCE [LARGE SCALE GENOMIC DNA]</scope>
    <source>
        <strain evidence="10 11">DC2W</strain>
    </source>
</reference>
<dbReference type="HAMAP" id="MF_00265">
    <property type="entry name" value="VapC_Nob1"/>
    <property type="match status" value="1"/>
</dbReference>